<evidence type="ECO:0000313" key="2">
    <source>
        <dbReference type="Proteomes" id="UP000268727"/>
    </source>
</evidence>
<sequence>MSLTQNDLGHQAGRFLVVGDGRLRVDFAALTAVVRELVDREVRAAFPSPEDLTAALAAADLAWSRETGDETATPDYLRHLAVTASGLLHPDRRHADRAVRASY</sequence>
<dbReference type="AlphaFoldDB" id="A0A3N1HD42"/>
<organism evidence="1 2">
    <name type="scientific">Saccharothrix texasensis</name>
    <dbReference type="NCBI Taxonomy" id="103734"/>
    <lineage>
        <taxon>Bacteria</taxon>
        <taxon>Bacillati</taxon>
        <taxon>Actinomycetota</taxon>
        <taxon>Actinomycetes</taxon>
        <taxon>Pseudonocardiales</taxon>
        <taxon>Pseudonocardiaceae</taxon>
        <taxon>Saccharothrix</taxon>
    </lineage>
</organism>
<dbReference type="EMBL" id="RJKM01000001">
    <property type="protein sequence ID" value="ROP40419.1"/>
    <property type="molecule type" value="Genomic_DNA"/>
</dbReference>
<name>A0A3N1HD42_9PSEU</name>
<proteinExistence type="predicted"/>
<comment type="caution">
    <text evidence="1">The sequence shown here is derived from an EMBL/GenBank/DDBJ whole genome shotgun (WGS) entry which is preliminary data.</text>
</comment>
<accession>A0A3N1HD42</accession>
<gene>
    <name evidence="1" type="ORF">EDD40_5829</name>
</gene>
<reference evidence="1 2" key="1">
    <citation type="submission" date="2018-11" db="EMBL/GenBank/DDBJ databases">
        <title>Sequencing the genomes of 1000 actinobacteria strains.</title>
        <authorList>
            <person name="Klenk H.-P."/>
        </authorList>
    </citation>
    <scope>NUCLEOTIDE SEQUENCE [LARGE SCALE GENOMIC DNA]</scope>
    <source>
        <strain evidence="1 2">DSM 44231</strain>
    </source>
</reference>
<keyword evidence="2" id="KW-1185">Reference proteome</keyword>
<evidence type="ECO:0000313" key="1">
    <source>
        <dbReference type="EMBL" id="ROP40419.1"/>
    </source>
</evidence>
<dbReference type="Proteomes" id="UP000268727">
    <property type="component" value="Unassembled WGS sequence"/>
</dbReference>
<protein>
    <submittedName>
        <fullName evidence="1">Uncharacterized protein</fullName>
    </submittedName>
</protein>